<dbReference type="InterPro" id="IPR055188">
    <property type="entry name" value="Choice_anch_I"/>
</dbReference>
<dbReference type="PRINTS" id="PR00313">
    <property type="entry name" value="CABNDNGRPT"/>
</dbReference>
<gene>
    <name evidence="4" type="ordered locus">Tery_3467</name>
</gene>
<reference evidence="4" key="1">
    <citation type="submission" date="2006-06" db="EMBL/GenBank/DDBJ databases">
        <title>Complete sequence of Trichodesmium erythraeum IMS101.</title>
        <authorList>
            <consortium name="US DOE Joint Genome Institute"/>
            <person name="Copeland A."/>
            <person name="Lucas S."/>
            <person name="Lapidus A."/>
            <person name="Barry K."/>
            <person name="Detter J.C."/>
            <person name="Glavina del Rio T."/>
            <person name="Hammon N."/>
            <person name="Israni S."/>
            <person name="Dalin E."/>
            <person name="Tice H."/>
            <person name="Pitluck S."/>
            <person name="Kiss H."/>
            <person name="Munk A.C."/>
            <person name="Brettin T."/>
            <person name="Bruce D."/>
            <person name="Han C."/>
            <person name="Tapia R."/>
            <person name="Gilna P."/>
            <person name="Schmutz J."/>
            <person name="Larimer F."/>
            <person name="Land M."/>
            <person name="Hauser L."/>
            <person name="Kyrpides N."/>
            <person name="Kim E."/>
            <person name="Richardson P."/>
        </authorList>
    </citation>
    <scope>NUCLEOTIDE SEQUENCE [LARGE SCALE GENOMIC DNA]</scope>
    <source>
        <strain evidence="4">IMS101</strain>
    </source>
</reference>
<evidence type="ECO:0000259" key="2">
    <source>
        <dbReference type="Pfam" id="PF13449"/>
    </source>
</evidence>
<dbReference type="STRING" id="203124.Tery_3467"/>
<name>Q10YW6_TRIEI</name>
<dbReference type="AlphaFoldDB" id="Q10YW6"/>
<evidence type="ECO:0000256" key="1">
    <source>
        <dbReference type="SAM" id="MobiDB-lite"/>
    </source>
</evidence>
<dbReference type="HOGENOM" id="CLU_008195_0_0_3"/>
<dbReference type="InterPro" id="IPR018511">
    <property type="entry name" value="Hemolysin-typ_Ca-bd_CS"/>
</dbReference>
<dbReference type="InterPro" id="IPR015943">
    <property type="entry name" value="WD40/YVTN_repeat-like_dom_sf"/>
</dbReference>
<dbReference type="SUPFAM" id="SSF51004">
    <property type="entry name" value="C-terminal (heme d1) domain of cytochrome cd1-nitrite reductase"/>
    <property type="match status" value="1"/>
</dbReference>
<dbReference type="KEGG" id="ter:Tery_3467"/>
<dbReference type="eggNOG" id="COG2931">
    <property type="taxonomic scope" value="Bacteria"/>
</dbReference>
<dbReference type="GO" id="GO:0005509">
    <property type="term" value="F:calcium ion binding"/>
    <property type="evidence" value="ECO:0007669"/>
    <property type="project" value="InterPro"/>
</dbReference>
<dbReference type="eggNOG" id="COG4222">
    <property type="taxonomic scope" value="Bacteria"/>
</dbReference>
<feature type="region of interest" description="Disordered" evidence="1">
    <location>
        <begin position="814"/>
        <end position="843"/>
    </location>
</feature>
<dbReference type="NCBIfam" id="NF038117">
    <property type="entry name" value="choice_anch_I"/>
    <property type="match status" value="1"/>
</dbReference>
<dbReference type="PANTHER" id="PTHR46928:SF1">
    <property type="entry name" value="MESENCHYME-SPECIFIC CELL SURFACE GLYCOPROTEIN"/>
    <property type="match status" value="1"/>
</dbReference>
<dbReference type="InterPro" id="IPR011049">
    <property type="entry name" value="Serralysin-like_metalloprot_C"/>
</dbReference>
<evidence type="ECO:0000313" key="4">
    <source>
        <dbReference type="EMBL" id="ABG52558.1"/>
    </source>
</evidence>
<dbReference type="PROSITE" id="PS00330">
    <property type="entry name" value="HEMOLYSIN_CALCIUM"/>
    <property type="match status" value="1"/>
</dbReference>
<feature type="domain" description="Choice-of-anchor I" evidence="3">
    <location>
        <begin position="671"/>
        <end position="933"/>
    </location>
</feature>
<feature type="domain" description="Phytase-like" evidence="2">
    <location>
        <begin position="291"/>
        <end position="648"/>
    </location>
</feature>
<dbReference type="Pfam" id="PF13449">
    <property type="entry name" value="Phytase-like"/>
    <property type="match status" value="1"/>
</dbReference>
<protein>
    <submittedName>
        <fullName evidence="4">Hemolysin-type calcium-binding region</fullName>
    </submittedName>
</protein>
<dbReference type="Pfam" id="PF22494">
    <property type="entry name" value="choice_anch_I"/>
    <property type="match status" value="2"/>
</dbReference>
<dbReference type="InterPro" id="IPR001343">
    <property type="entry name" value="Hemolysn_Ca-bd"/>
</dbReference>
<sequence length="1175" mass="125559">MRGDLTVSLVYRTKELRILMTDPKLQLLSTYETGLFDESAAEIIAHDPNTQRVFVVNANSATIDVLDISDPSNPTRENQIDLSSFGAGANSVAVNESGIVAVAVEANTKQDPGTVVFFNADGETLGQVNVGALPDMLTFTSDGTKVLVANEGEPNDDYTNDPEGSISIIDISDGVNSLTQANVSTANFSAFIGREEELRSRGVRIFGPETNAAKDLEPEYIAVSPDDNTALVTLQENNAVAVLDINNATIVDILSLGVKDYSRGLPNLTQFEFSNLPVLGTTEGSQDILLGGLSGLWFEGEDEEGNLKFVTVPDRGPNGAPTDVDDDGENERPFALPDYQARIVRFTLDENSRDIEITEQILLTREDGTTPITGLPNIAGVDEEPVDLSGNLLGYDPFGADLEGIVINPADDTFWTVDEYRPAIYHFNTDGSLINRFVPEGTAALAETEAEAGTFGTETLPKEYSNRRRNRGFEAIALDTDAGILYSFIQTPLQNPDRETSDNSSVIRMLGINPSTGEAVAEYVYLLEKSDLGSSPNVDKIGDAVYGGNGKFFVVERDSSFDPTAKKFIFEIDLKGATNLLADDAPSLPEGETLEQQTADDLAAVGIQAVNKIKVTNLPSIGYTAGDKVEGLSLLPDGRLAVLNDNDFGLLDEEIPIDGTIPINSAPVPVVLGIVDFSTLSNQIDPSDKDDGLNLSNWPVFGLFQPDSIASFESNGKAYYLTANEGDSRDYDNFSEEVRVGDEEYVLDPEVFEVDAIKDEAALGRLKVTTTEGDIDGDGDYDQIFAYGGRSFSLWDAAGNLVFDSGDAFERITGKDFPNNFNSDNDENSLDTRSDDKGAEPEAITTGVLDDKTYAFIGLERIGGIMVYDVSEPTEPSFVQYINNRDFTADVETSAVGDLGPEGLKFISPEDSPNGEALLVVANEVSGTTTIYEFTANQTLQGIPGDDDLIGGTGNDKINGLGGNDSLSGLGGNDTINGADGNDDIKGNRGDDRLIGGKGRDRLNGGYENDTIFGGHGDDTLIGRLGNDQMLGGKGEDILRGGQGRDRLNGGAGNDILTGDASIDRFIFAANSKFSQANLGVDEITDFNPDLDLILLDLKTFTEITTASGENIGDEFATVESKGDAATSDAIIVYNSNNGTLFYNANGTTNGFGDGGQFATLTGAPALTTDDFVIR</sequence>
<feature type="compositionally biased region" description="Basic and acidic residues" evidence="1">
    <location>
        <begin position="830"/>
        <end position="840"/>
    </location>
</feature>
<proteinExistence type="predicted"/>
<dbReference type="SUPFAM" id="SSF82171">
    <property type="entry name" value="DPP6 N-terminal domain-like"/>
    <property type="match status" value="1"/>
</dbReference>
<dbReference type="Pfam" id="PF00353">
    <property type="entry name" value="HemolysinCabind"/>
    <property type="match status" value="3"/>
</dbReference>
<dbReference type="PANTHER" id="PTHR46928">
    <property type="entry name" value="MESENCHYME-SPECIFIC CELL SURFACE GLYCOPROTEIN"/>
    <property type="match status" value="1"/>
</dbReference>
<dbReference type="InterPro" id="IPR027372">
    <property type="entry name" value="Phytase-like_dom"/>
</dbReference>
<dbReference type="EMBL" id="CP000393">
    <property type="protein sequence ID" value="ABG52558.1"/>
    <property type="molecule type" value="Genomic_DNA"/>
</dbReference>
<feature type="domain" description="Choice-of-anchor I" evidence="3">
    <location>
        <begin position="38"/>
        <end position="263"/>
    </location>
</feature>
<evidence type="ECO:0000259" key="3">
    <source>
        <dbReference type="Pfam" id="PF22494"/>
    </source>
</evidence>
<dbReference type="InterPro" id="IPR052956">
    <property type="entry name" value="Mesenchyme-surface_protein"/>
</dbReference>
<dbReference type="SUPFAM" id="SSF51120">
    <property type="entry name" value="beta-Roll"/>
    <property type="match status" value="1"/>
</dbReference>
<dbReference type="Gene3D" id="2.130.10.10">
    <property type="entry name" value="YVTN repeat-like/Quinoprotein amine dehydrogenase"/>
    <property type="match status" value="1"/>
</dbReference>
<dbReference type="Gene3D" id="2.150.10.10">
    <property type="entry name" value="Serralysin-like metalloprotease, C-terminal"/>
    <property type="match status" value="3"/>
</dbReference>
<feature type="region of interest" description="Disordered" evidence="1">
    <location>
        <begin position="311"/>
        <end position="332"/>
    </location>
</feature>
<accession>Q10YW6</accession>
<dbReference type="eggNOG" id="COG3391">
    <property type="taxonomic scope" value="Bacteria"/>
</dbReference>
<dbReference type="InterPro" id="IPR011048">
    <property type="entry name" value="Haem_d1_sf"/>
</dbReference>
<organism evidence="4">
    <name type="scientific">Trichodesmium erythraeum (strain IMS101)</name>
    <dbReference type="NCBI Taxonomy" id="203124"/>
    <lineage>
        <taxon>Bacteria</taxon>
        <taxon>Bacillati</taxon>
        <taxon>Cyanobacteriota</taxon>
        <taxon>Cyanophyceae</taxon>
        <taxon>Oscillatoriophycideae</taxon>
        <taxon>Oscillatoriales</taxon>
        <taxon>Microcoleaceae</taxon>
        <taxon>Trichodesmium</taxon>
    </lineage>
</organism>